<dbReference type="VEuPathDB" id="FungiDB:PGTG_18629"/>
<dbReference type="HOGENOM" id="CLU_1928627_0_0_1"/>
<dbReference type="EMBL" id="DS178368">
    <property type="protein sequence ID" value="EFP92630.1"/>
    <property type="molecule type" value="Genomic_DNA"/>
</dbReference>
<dbReference type="GeneID" id="10538958"/>
<dbReference type="InParanoid" id="E3L7V5"/>
<dbReference type="RefSeq" id="XP_003337049.1">
    <property type="nucleotide sequence ID" value="XM_003337001.1"/>
</dbReference>
<dbReference type="KEGG" id="pgr:PGTG_18629"/>
<feature type="compositionally biased region" description="Basic and acidic residues" evidence="1">
    <location>
        <begin position="73"/>
        <end position="85"/>
    </location>
</feature>
<reference evidence="3" key="2">
    <citation type="journal article" date="2011" name="Proc. Natl. Acad. Sci. U.S.A.">
        <title>Obligate biotrophy features unraveled by the genomic analysis of rust fungi.</title>
        <authorList>
            <person name="Duplessis S."/>
            <person name="Cuomo C.A."/>
            <person name="Lin Y.-C."/>
            <person name="Aerts A."/>
            <person name="Tisserant E."/>
            <person name="Veneault-Fourrey C."/>
            <person name="Joly D.L."/>
            <person name="Hacquard S."/>
            <person name="Amselem J."/>
            <person name="Cantarel B.L."/>
            <person name="Chiu R."/>
            <person name="Coutinho P.M."/>
            <person name="Feau N."/>
            <person name="Field M."/>
            <person name="Frey P."/>
            <person name="Gelhaye E."/>
            <person name="Goldberg J."/>
            <person name="Grabherr M.G."/>
            <person name="Kodira C.D."/>
            <person name="Kohler A."/>
            <person name="Kuees U."/>
            <person name="Lindquist E.A."/>
            <person name="Lucas S.M."/>
            <person name="Mago R."/>
            <person name="Mauceli E."/>
            <person name="Morin E."/>
            <person name="Murat C."/>
            <person name="Pangilinan J.L."/>
            <person name="Park R."/>
            <person name="Pearson M."/>
            <person name="Quesneville H."/>
            <person name="Rouhier N."/>
            <person name="Sakthikumar S."/>
            <person name="Salamov A.A."/>
            <person name="Schmutz J."/>
            <person name="Selles B."/>
            <person name="Shapiro H."/>
            <person name="Tanguay P."/>
            <person name="Tuskan G.A."/>
            <person name="Henrissat B."/>
            <person name="Van de Peer Y."/>
            <person name="Rouze P."/>
            <person name="Ellis J.G."/>
            <person name="Dodds P.N."/>
            <person name="Schein J.E."/>
            <person name="Zhong S."/>
            <person name="Hamelin R.C."/>
            <person name="Grigoriev I.V."/>
            <person name="Szabo L.J."/>
            <person name="Martin F."/>
        </authorList>
    </citation>
    <scope>NUCLEOTIDE SEQUENCE [LARGE SCALE GENOMIC DNA]</scope>
    <source>
        <strain evidence="3">CRL 75-36-700-3 / race SCCL</strain>
    </source>
</reference>
<sequence>MGIEQPMRRKGQKRTSMKRNCCVGILGMRWKEIRDKKDSLEEFEVILRRGLAYHTGREDRASEELNDRKELCAGEEQGTGKEHGAGDAGGFVNEHDDQSTGPNHNKQASGGPLRFWPKKRSVAALFCAKIL</sequence>
<name>E3L7V5_PUCGT</name>
<dbReference type="AlphaFoldDB" id="E3L7V5"/>
<keyword evidence="3" id="KW-1185">Reference proteome</keyword>
<feature type="region of interest" description="Disordered" evidence="1">
    <location>
        <begin position="73"/>
        <end position="114"/>
    </location>
</feature>
<gene>
    <name evidence="2" type="ORF">PGTG_18629</name>
</gene>
<evidence type="ECO:0000313" key="3">
    <source>
        <dbReference type="Proteomes" id="UP000008783"/>
    </source>
</evidence>
<proteinExistence type="predicted"/>
<protein>
    <submittedName>
        <fullName evidence="2">Uncharacterized protein</fullName>
    </submittedName>
</protein>
<organism evidence="2 3">
    <name type="scientific">Puccinia graminis f. sp. tritici (strain CRL 75-36-700-3 / race SCCL)</name>
    <name type="common">Black stem rust fungus</name>
    <dbReference type="NCBI Taxonomy" id="418459"/>
    <lineage>
        <taxon>Eukaryota</taxon>
        <taxon>Fungi</taxon>
        <taxon>Dikarya</taxon>
        <taxon>Basidiomycota</taxon>
        <taxon>Pucciniomycotina</taxon>
        <taxon>Pucciniomycetes</taxon>
        <taxon>Pucciniales</taxon>
        <taxon>Pucciniaceae</taxon>
        <taxon>Puccinia</taxon>
    </lineage>
</organism>
<dbReference type="Proteomes" id="UP000008783">
    <property type="component" value="Unassembled WGS sequence"/>
</dbReference>
<evidence type="ECO:0000313" key="2">
    <source>
        <dbReference type="EMBL" id="EFP92630.1"/>
    </source>
</evidence>
<feature type="compositionally biased region" description="Polar residues" evidence="1">
    <location>
        <begin position="99"/>
        <end position="108"/>
    </location>
</feature>
<reference key="1">
    <citation type="submission" date="2007-01" db="EMBL/GenBank/DDBJ databases">
        <title>The Genome Sequence of Puccinia graminis f. sp. tritici Strain CRL 75-36-700-3.</title>
        <authorList>
            <consortium name="The Broad Institute Genome Sequencing Platform"/>
            <person name="Birren B."/>
            <person name="Lander E."/>
            <person name="Galagan J."/>
            <person name="Nusbaum C."/>
            <person name="Devon K."/>
            <person name="Cuomo C."/>
            <person name="Jaffe D."/>
            <person name="Butler J."/>
            <person name="Alvarez P."/>
            <person name="Gnerre S."/>
            <person name="Grabherr M."/>
            <person name="Mauceli E."/>
            <person name="Brockman W."/>
            <person name="Young S."/>
            <person name="LaButti K."/>
            <person name="Sykes S."/>
            <person name="DeCaprio D."/>
            <person name="Crawford M."/>
            <person name="Koehrsen M."/>
            <person name="Engels R."/>
            <person name="Montgomery P."/>
            <person name="Pearson M."/>
            <person name="Howarth C."/>
            <person name="Larson L."/>
            <person name="White J."/>
            <person name="Zeng Q."/>
            <person name="Kodira C."/>
            <person name="Yandava C."/>
            <person name="Alvarado L."/>
            <person name="O'Leary S."/>
            <person name="Szabo L."/>
            <person name="Dean R."/>
            <person name="Schein J."/>
        </authorList>
    </citation>
    <scope>NUCLEOTIDE SEQUENCE</scope>
    <source>
        <strain>CRL 75-36-700-3</strain>
    </source>
</reference>
<evidence type="ECO:0000256" key="1">
    <source>
        <dbReference type="SAM" id="MobiDB-lite"/>
    </source>
</evidence>
<accession>E3L7V5</accession>